<gene>
    <name evidence="5" type="ORF">AtDm6_2264</name>
</gene>
<dbReference type="GO" id="GO:0016020">
    <property type="term" value="C:membrane"/>
    <property type="evidence" value="ECO:0007669"/>
    <property type="project" value="TreeGrafter"/>
</dbReference>
<dbReference type="InterPro" id="IPR029039">
    <property type="entry name" value="Flavoprotein-like_sf"/>
</dbReference>
<dbReference type="InterPro" id="IPR008254">
    <property type="entry name" value="Flavodoxin/NO_synth"/>
</dbReference>
<dbReference type="EMBL" id="JOKM01000077">
    <property type="protein sequence ID" value="KGB22493.1"/>
    <property type="molecule type" value="Genomic_DNA"/>
</dbReference>
<keyword evidence="6" id="KW-1185">Reference proteome</keyword>
<keyword evidence="3" id="KW-0288">FMN</keyword>
<dbReference type="PANTHER" id="PTHR30546">
    <property type="entry name" value="FLAVODOXIN-RELATED PROTEIN WRBA-RELATED"/>
    <property type="match status" value="1"/>
</dbReference>
<feature type="domain" description="Flavodoxin-like" evidence="4">
    <location>
        <begin position="3"/>
        <end position="152"/>
    </location>
</feature>
<dbReference type="Pfam" id="PF03358">
    <property type="entry name" value="FMN_red"/>
    <property type="match status" value="1"/>
</dbReference>
<dbReference type="GO" id="GO:0010181">
    <property type="term" value="F:FMN binding"/>
    <property type="evidence" value="ECO:0007669"/>
    <property type="project" value="InterPro"/>
</dbReference>
<evidence type="ECO:0000256" key="1">
    <source>
        <dbReference type="ARBA" id="ARBA00001917"/>
    </source>
</evidence>
<dbReference type="GeneID" id="89479806"/>
<name>A0A095B0H9_9PROT</name>
<dbReference type="AlphaFoldDB" id="A0A095B0H9"/>
<dbReference type="RefSeq" id="WP_035380760.1">
    <property type="nucleotide sequence ID" value="NZ_JACAOJ010000019.1"/>
</dbReference>
<dbReference type="GO" id="GO:0003955">
    <property type="term" value="F:NAD(P)H dehydrogenase (quinone) activity"/>
    <property type="evidence" value="ECO:0007669"/>
    <property type="project" value="TreeGrafter"/>
</dbReference>
<dbReference type="InterPro" id="IPR005025">
    <property type="entry name" value="FMN_Rdtase-like_dom"/>
</dbReference>
<comment type="caution">
    <text evidence="5">The sequence shown here is derived from an EMBL/GenBank/DDBJ whole genome shotgun (WGS) entry which is preliminary data.</text>
</comment>
<keyword evidence="2" id="KW-0285">Flavoprotein</keyword>
<dbReference type="Gene3D" id="3.40.50.360">
    <property type="match status" value="1"/>
</dbReference>
<sequence length="194" mass="20614">MLISIVYHSGYGHTARQAEAVAEGARRVAGADVKLTSIGDGEIPWDTLEASDAIIFGSPTYNGLISAKFKEFMEASTKTAWFEQKWLNKIAAGFTNSGAQHGDKLNSLVSIALFAAQHGMTWVNLGLMPGNSSSTGSVNDLNRIGSWLGAMAQSNNDQAPDVTPIKSDLDTAAHLGQRVAEITQRFVSGSTQGK</sequence>
<proteinExistence type="predicted"/>
<evidence type="ECO:0000256" key="2">
    <source>
        <dbReference type="ARBA" id="ARBA00022630"/>
    </source>
</evidence>
<comment type="cofactor">
    <cofactor evidence="1">
        <name>FMN</name>
        <dbReference type="ChEBI" id="CHEBI:58210"/>
    </cofactor>
</comment>
<dbReference type="STRING" id="104102.AtDm6_2264"/>
<evidence type="ECO:0000256" key="3">
    <source>
        <dbReference type="ARBA" id="ARBA00022643"/>
    </source>
</evidence>
<evidence type="ECO:0000313" key="6">
    <source>
        <dbReference type="Proteomes" id="UP000029448"/>
    </source>
</evidence>
<evidence type="ECO:0000259" key="4">
    <source>
        <dbReference type="PROSITE" id="PS50902"/>
    </source>
</evidence>
<reference evidence="5 6" key="1">
    <citation type="submission" date="2014-06" db="EMBL/GenBank/DDBJ databases">
        <title>Functional and comparative genomic analyses of the Drosophila gut microbiota identify candidate symbiosis factors.</title>
        <authorList>
            <person name="Newell P.D."/>
            <person name="Chaston J.M."/>
            <person name="Douglas A.E."/>
        </authorList>
    </citation>
    <scope>NUCLEOTIDE SEQUENCE [LARGE SCALE GENOMIC DNA]</scope>
    <source>
        <strain evidence="5 6">DmCS_006</strain>
    </source>
</reference>
<evidence type="ECO:0000313" key="5">
    <source>
        <dbReference type="EMBL" id="KGB22493.1"/>
    </source>
</evidence>
<dbReference type="Proteomes" id="UP000029448">
    <property type="component" value="Unassembled WGS sequence"/>
</dbReference>
<dbReference type="PROSITE" id="PS50902">
    <property type="entry name" value="FLAVODOXIN_LIKE"/>
    <property type="match status" value="1"/>
</dbReference>
<dbReference type="PANTHER" id="PTHR30546:SF23">
    <property type="entry name" value="FLAVOPROTEIN-LIKE PROTEIN YCP4-RELATED"/>
    <property type="match status" value="1"/>
</dbReference>
<dbReference type="PROSITE" id="PS00201">
    <property type="entry name" value="FLAVODOXIN"/>
    <property type="match status" value="1"/>
</dbReference>
<accession>A0A095B0H9</accession>
<dbReference type="GO" id="GO:0009055">
    <property type="term" value="F:electron transfer activity"/>
    <property type="evidence" value="ECO:0007669"/>
    <property type="project" value="InterPro"/>
</dbReference>
<dbReference type="PATRIC" id="fig|104102.7.peg.2238"/>
<dbReference type="SUPFAM" id="SSF52218">
    <property type="entry name" value="Flavoproteins"/>
    <property type="match status" value="1"/>
</dbReference>
<organism evidence="5 6">
    <name type="scientific">Acetobacter tropicalis</name>
    <dbReference type="NCBI Taxonomy" id="104102"/>
    <lineage>
        <taxon>Bacteria</taxon>
        <taxon>Pseudomonadati</taxon>
        <taxon>Pseudomonadota</taxon>
        <taxon>Alphaproteobacteria</taxon>
        <taxon>Acetobacterales</taxon>
        <taxon>Acetobacteraceae</taxon>
        <taxon>Acetobacter</taxon>
    </lineage>
</organism>
<protein>
    <submittedName>
        <fullName evidence="5">Multimeric flavodoxin WrbA</fullName>
    </submittedName>
</protein>
<dbReference type="InterPro" id="IPR001226">
    <property type="entry name" value="Flavodoxin_CS"/>
</dbReference>